<accession>A0ABY4Z9I4</accession>
<evidence type="ECO:0000313" key="4">
    <source>
        <dbReference type="Proteomes" id="UP001056374"/>
    </source>
</evidence>
<dbReference type="Pfam" id="PF00501">
    <property type="entry name" value="AMP-binding"/>
    <property type="match status" value="1"/>
</dbReference>
<name>A0ABY4Z9I4_9ACTN</name>
<evidence type="ECO:0000313" key="3">
    <source>
        <dbReference type="EMBL" id="USQ85704.1"/>
    </source>
</evidence>
<keyword evidence="4" id="KW-1185">Reference proteome</keyword>
<reference evidence="3" key="1">
    <citation type="submission" date="2022-06" db="EMBL/GenBank/DDBJ databases">
        <title>Complete genome sequence of soil microorganisms Streptomyces sp. Qhu-M197 isolated from Alpine meadows habitats on the Tibetan Plateau.</title>
        <authorList>
            <person name="Zhang B."/>
            <person name="Xiang X."/>
            <person name="Fan J."/>
        </authorList>
    </citation>
    <scope>NUCLEOTIDE SEQUENCE</scope>
    <source>
        <strain evidence="3">Qhu-M197</strain>
    </source>
</reference>
<protein>
    <submittedName>
        <fullName evidence="3">Long-chain fatty acid--CoA ligase</fullName>
    </submittedName>
</protein>
<dbReference type="PANTHER" id="PTHR43767">
    <property type="entry name" value="LONG-CHAIN-FATTY-ACID--COA LIGASE"/>
    <property type="match status" value="1"/>
</dbReference>
<dbReference type="InterPro" id="IPR000873">
    <property type="entry name" value="AMP-dep_synth/lig_dom"/>
</dbReference>
<keyword evidence="3" id="KW-0436">Ligase</keyword>
<dbReference type="InterPro" id="IPR050237">
    <property type="entry name" value="ATP-dep_AMP-bd_enzyme"/>
</dbReference>
<evidence type="ECO:0000259" key="2">
    <source>
        <dbReference type="Pfam" id="PF00501"/>
    </source>
</evidence>
<organism evidence="3 4">
    <name type="scientific">Streptomyces phaeoluteigriseus</name>
    <dbReference type="NCBI Taxonomy" id="114686"/>
    <lineage>
        <taxon>Bacteria</taxon>
        <taxon>Bacillati</taxon>
        <taxon>Actinomycetota</taxon>
        <taxon>Actinomycetes</taxon>
        <taxon>Kitasatosporales</taxon>
        <taxon>Streptomycetaceae</taxon>
        <taxon>Streptomyces</taxon>
        <taxon>Streptomyces aurantiacus group</taxon>
    </lineage>
</organism>
<dbReference type="GO" id="GO:0016874">
    <property type="term" value="F:ligase activity"/>
    <property type="evidence" value="ECO:0007669"/>
    <property type="project" value="UniProtKB-KW"/>
</dbReference>
<dbReference type="Proteomes" id="UP001056374">
    <property type="component" value="Chromosome"/>
</dbReference>
<dbReference type="PANTHER" id="PTHR43767:SF1">
    <property type="entry name" value="NONRIBOSOMAL PEPTIDE SYNTHASE PES1 (EUROFUNG)-RELATED"/>
    <property type="match status" value="1"/>
</dbReference>
<feature type="compositionally biased region" description="Basic and acidic residues" evidence="1">
    <location>
        <begin position="1"/>
        <end position="19"/>
    </location>
</feature>
<dbReference type="RefSeq" id="WP_252550918.1">
    <property type="nucleotide sequence ID" value="NZ_CP099468.1"/>
</dbReference>
<dbReference type="Gene3D" id="3.40.50.12780">
    <property type="entry name" value="N-terminal domain of ligase-like"/>
    <property type="match status" value="1"/>
</dbReference>
<gene>
    <name evidence="3" type="ORF">NFX46_19230</name>
</gene>
<sequence length="443" mass="46358">MPSAELREPVRPGIRRQDHPAGSVRTLDGLFTRAARRHPRAVVVREGPHILSYGKADLLSAQLATALLRADVQLGDPVVVHGDDHRRTLVAHLAVMKVGGVCLPVPRGLPASRARRIAVVSGAGTVLCTSGTQEVWRHDDRRRFVLDDPELWKRLGARPPDRALPRSAPAEPAYLLTAGEGGAWSSAHLVDHRAWHLAMAARSEQTGPAGQTVTVTEHPTGPATLSAMWWAFGSGSTLHARPGEPVAGPDGGVAVYEPEEYARVLDALAREPRPPRPRMVLLVGAPCTPELAARHVGILPDTVLRAEFAPGGSVLPWAVSTHPAGQDVSCGASQVLGAAPGVRLTVRGALGENLRAGQAGEVCAQGRTLPFDVIGDGFVPGRGGALLRSGFAGRRNPDGDVVLTGLGPAVAPRHCTSGEDDEAAARWAAASSSSLGCVAPEAV</sequence>
<dbReference type="SUPFAM" id="SSF56801">
    <property type="entry name" value="Acetyl-CoA synthetase-like"/>
    <property type="match status" value="1"/>
</dbReference>
<proteinExistence type="predicted"/>
<feature type="domain" description="AMP-dependent synthetase/ligase" evidence="2">
    <location>
        <begin position="31"/>
        <end position="147"/>
    </location>
</feature>
<feature type="region of interest" description="Disordered" evidence="1">
    <location>
        <begin position="1"/>
        <end position="22"/>
    </location>
</feature>
<dbReference type="EMBL" id="CP099468">
    <property type="protein sequence ID" value="USQ85704.1"/>
    <property type="molecule type" value="Genomic_DNA"/>
</dbReference>
<evidence type="ECO:0000256" key="1">
    <source>
        <dbReference type="SAM" id="MobiDB-lite"/>
    </source>
</evidence>
<dbReference type="InterPro" id="IPR042099">
    <property type="entry name" value="ANL_N_sf"/>
</dbReference>